<keyword evidence="4" id="KW-1185">Reference proteome</keyword>
<evidence type="ECO:0000313" key="3">
    <source>
        <dbReference type="EMBL" id="KAJ4430817.1"/>
    </source>
</evidence>
<keyword evidence="1" id="KW-0472">Membrane</keyword>
<dbReference type="PANTHER" id="PTHR34415">
    <property type="entry name" value="INTEGRASE CATALYTIC DOMAIN-CONTAINING PROTEIN"/>
    <property type="match status" value="1"/>
</dbReference>
<evidence type="ECO:0000259" key="2">
    <source>
        <dbReference type="Pfam" id="PF25273"/>
    </source>
</evidence>
<reference evidence="3 4" key="1">
    <citation type="journal article" date="2022" name="Allergy">
        <title>Genome assembly and annotation of Periplaneta americana reveal a comprehensive cockroach allergen profile.</title>
        <authorList>
            <person name="Wang L."/>
            <person name="Xiong Q."/>
            <person name="Saelim N."/>
            <person name="Wang L."/>
            <person name="Nong W."/>
            <person name="Wan A.T."/>
            <person name="Shi M."/>
            <person name="Liu X."/>
            <person name="Cao Q."/>
            <person name="Hui J.H.L."/>
            <person name="Sookrung N."/>
            <person name="Leung T.F."/>
            <person name="Tungtrongchitr A."/>
            <person name="Tsui S.K.W."/>
        </authorList>
    </citation>
    <scope>NUCLEOTIDE SEQUENCE [LARGE SCALE GENOMIC DNA]</scope>
    <source>
        <strain evidence="3">PWHHKU_190912</strain>
    </source>
</reference>
<accession>A0ABQ8SA42</accession>
<feature type="transmembrane region" description="Helical" evidence="1">
    <location>
        <begin position="123"/>
        <end position="140"/>
    </location>
</feature>
<feature type="domain" description="DUF7869" evidence="2">
    <location>
        <begin position="86"/>
        <end position="206"/>
    </location>
</feature>
<dbReference type="InterPro" id="IPR057191">
    <property type="entry name" value="DUF7869"/>
</dbReference>
<dbReference type="Proteomes" id="UP001148838">
    <property type="component" value="Unassembled WGS sequence"/>
</dbReference>
<dbReference type="PANTHER" id="PTHR34415:SF1">
    <property type="entry name" value="INTEGRASE CATALYTIC DOMAIN-CONTAINING PROTEIN"/>
    <property type="match status" value="1"/>
</dbReference>
<evidence type="ECO:0000313" key="4">
    <source>
        <dbReference type="Proteomes" id="UP001148838"/>
    </source>
</evidence>
<dbReference type="EMBL" id="JAJSOF020000031">
    <property type="protein sequence ID" value="KAJ4430817.1"/>
    <property type="molecule type" value="Genomic_DNA"/>
</dbReference>
<gene>
    <name evidence="3" type="ORF">ANN_19408</name>
</gene>
<organism evidence="3 4">
    <name type="scientific">Periplaneta americana</name>
    <name type="common">American cockroach</name>
    <name type="synonym">Blatta americana</name>
    <dbReference type="NCBI Taxonomy" id="6978"/>
    <lineage>
        <taxon>Eukaryota</taxon>
        <taxon>Metazoa</taxon>
        <taxon>Ecdysozoa</taxon>
        <taxon>Arthropoda</taxon>
        <taxon>Hexapoda</taxon>
        <taxon>Insecta</taxon>
        <taxon>Pterygota</taxon>
        <taxon>Neoptera</taxon>
        <taxon>Polyneoptera</taxon>
        <taxon>Dictyoptera</taxon>
        <taxon>Blattodea</taxon>
        <taxon>Blattoidea</taxon>
        <taxon>Blattidae</taxon>
        <taxon>Blattinae</taxon>
        <taxon>Periplaneta</taxon>
    </lineage>
</organism>
<keyword evidence="1" id="KW-0812">Transmembrane</keyword>
<name>A0ABQ8SA42_PERAM</name>
<sequence>MRLELHHRKAQKAQDLLKADTSASQLPNCRTCCISMYLQQVMFVPTLTHSEIFYRRQLSCYNFGISVGDILQSYMCMWEEHIGGRGGNEIASCLLKVLNMGITEKKRLIIWSDKCAGQNKNRVTVFMCLFLVAVGLFEYIEQRFLVSGHSFLPCDSDFALIERRKKVTKVYIPSELQQIVQEAKMVKPFQVVSMQSMDFLNIQTVADNIICTKALNISKEVCISIDCSDLNSITVKETHSDMDIGKKDKVLKKGKSMKDITSALFEAILQSPQFRKSN</sequence>
<comment type="caution">
    <text evidence="3">The sequence shown here is derived from an EMBL/GenBank/DDBJ whole genome shotgun (WGS) entry which is preliminary data.</text>
</comment>
<proteinExistence type="predicted"/>
<keyword evidence="1" id="KW-1133">Transmembrane helix</keyword>
<dbReference type="Pfam" id="PF25273">
    <property type="entry name" value="DUF7869"/>
    <property type="match status" value="1"/>
</dbReference>
<protein>
    <recommendedName>
        <fullName evidence="2">DUF7869 domain-containing protein</fullName>
    </recommendedName>
</protein>
<evidence type="ECO:0000256" key="1">
    <source>
        <dbReference type="SAM" id="Phobius"/>
    </source>
</evidence>